<dbReference type="RefSeq" id="XP_049136507.1">
    <property type="nucleotide sequence ID" value="XM_049280550.1"/>
</dbReference>
<accession>A0A9Q8W8R4</accession>
<evidence type="ECO:0000256" key="1">
    <source>
        <dbReference type="SAM" id="MobiDB-lite"/>
    </source>
</evidence>
<name>A0A9Q8W8R4_9PEZI</name>
<dbReference type="EMBL" id="CP019471">
    <property type="protein sequence ID" value="UQC74858.1"/>
    <property type="molecule type" value="Genomic_DNA"/>
</dbReference>
<reference evidence="2" key="1">
    <citation type="journal article" date="2021" name="Mol. Plant Microbe Interact.">
        <title>Complete Genome Sequence of the Plant-Pathogenic Fungus Colletotrichum lupini.</title>
        <authorList>
            <person name="Baroncelli R."/>
            <person name="Pensec F."/>
            <person name="Da Lio D."/>
            <person name="Boufleur T."/>
            <person name="Vicente I."/>
            <person name="Sarrocco S."/>
            <person name="Picot A."/>
            <person name="Baraldi E."/>
            <person name="Sukno S."/>
            <person name="Thon M."/>
            <person name="Le Floch G."/>
        </authorList>
    </citation>
    <scope>NUCLEOTIDE SEQUENCE</scope>
    <source>
        <strain evidence="2">IMI 504893</strain>
    </source>
</reference>
<dbReference type="Proteomes" id="UP000830671">
    <property type="component" value="Chromosome 1"/>
</dbReference>
<dbReference type="AlphaFoldDB" id="A0A9Q8W8R4"/>
<keyword evidence="3" id="KW-1185">Reference proteome</keyword>
<feature type="region of interest" description="Disordered" evidence="1">
    <location>
        <begin position="1"/>
        <end position="61"/>
    </location>
</feature>
<proteinExistence type="predicted"/>
<protein>
    <submittedName>
        <fullName evidence="2">Uncharacterized protein</fullName>
    </submittedName>
</protein>
<dbReference type="GeneID" id="73335560"/>
<evidence type="ECO:0000313" key="2">
    <source>
        <dbReference type="EMBL" id="UQC74858.1"/>
    </source>
</evidence>
<organism evidence="2 3">
    <name type="scientific">Colletotrichum lupini</name>
    <dbReference type="NCBI Taxonomy" id="145971"/>
    <lineage>
        <taxon>Eukaryota</taxon>
        <taxon>Fungi</taxon>
        <taxon>Dikarya</taxon>
        <taxon>Ascomycota</taxon>
        <taxon>Pezizomycotina</taxon>
        <taxon>Sordariomycetes</taxon>
        <taxon>Hypocreomycetidae</taxon>
        <taxon>Glomerellales</taxon>
        <taxon>Glomerellaceae</taxon>
        <taxon>Colletotrichum</taxon>
        <taxon>Colletotrichum acutatum species complex</taxon>
    </lineage>
</organism>
<sequence>MRSKQPHPSLAPSPSTSVMDSLGSRRMLGQINGLNSGLDNIRRGRGCSDSQGFSTPPHRPLIERFPILPQRKMGKVMPETIPESR</sequence>
<gene>
    <name evidence="2" type="ORF">CLUP02_01510</name>
</gene>
<dbReference type="KEGG" id="clup:CLUP02_01510"/>
<evidence type="ECO:0000313" key="3">
    <source>
        <dbReference type="Proteomes" id="UP000830671"/>
    </source>
</evidence>